<sequence length="553" mass="60719">MFLPSHKGGKRTQRNSTVSSRSSMEPDLDSSRLLSQSCRGRLSMSRTSSPTAPPLPPRMPAQPLSPSGAHRSSVKVPCPAESSRPTPPRPRRKHSWNSFSQTITGSLRIRKRRSISLKQDVADSIGLSKTDVSLHAADTQSSGGYFEALNQSVSCLSHPKNEFETHLSDLSSNVSIALNNTIHGYIRDPERVSYNSMLLNRTGTGESRDTSRVQEGDSNVSISRGILRRSTGALNLHGHLKFLSDRMKSGTSMKRKYMSAGGGIFDSYSSCTDTTRLSERKSTSPSNALAMKRFKGSGNLHDDRNTLSRFNKSARSTKRRRVSFADGKSDDEPPVLKVPGLVAHQCFEQNLEKSTLPHKCEPILPQNVGEATAFFPPLEPRPEPEGRSHSPPPDIPVNTAGYGKQDSCAPSGLNNLNELKPSNVCRNSSLNIAVTWYNIRESHGRPQDASGLLGTSAMPSVMDQSILDMSRQDFCNLSFQCLHRSDQSLAKPVSQPLNGLTERLNTTEPVLLTDIFDQSDLQSSNLDSCGRQFARQRGLNQTFTQGVVSRELL</sequence>
<feature type="compositionally biased region" description="Pro residues" evidence="1">
    <location>
        <begin position="51"/>
        <end position="60"/>
    </location>
</feature>
<dbReference type="Proteomes" id="UP000735302">
    <property type="component" value="Unassembled WGS sequence"/>
</dbReference>
<organism evidence="2 3">
    <name type="scientific">Plakobranchus ocellatus</name>
    <dbReference type="NCBI Taxonomy" id="259542"/>
    <lineage>
        <taxon>Eukaryota</taxon>
        <taxon>Metazoa</taxon>
        <taxon>Spiralia</taxon>
        <taxon>Lophotrochozoa</taxon>
        <taxon>Mollusca</taxon>
        <taxon>Gastropoda</taxon>
        <taxon>Heterobranchia</taxon>
        <taxon>Euthyneura</taxon>
        <taxon>Panpulmonata</taxon>
        <taxon>Sacoglossa</taxon>
        <taxon>Placobranchoidea</taxon>
        <taxon>Plakobranchidae</taxon>
        <taxon>Plakobranchus</taxon>
    </lineage>
</organism>
<feature type="region of interest" description="Disordered" evidence="1">
    <location>
        <begin position="312"/>
        <end position="331"/>
    </location>
</feature>
<name>A0AAV4CGC6_9GAST</name>
<evidence type="ECO:0000313" key="2">
    <source>
        <dbReference type="EMBL" id="GFO30558.1"/>
    </source>
</evidence>
<evidence type="ECO:0000313" key="3">
    <source>
        <dbReference type="Proteomes" id="UP000735302"/>
    </source>
</evidence>
<feature type="region of interest" description="Disordered" evidence="1">
    <location>
        <begin position="1"/>
        <end position="103"/>
    </location>
</feature>
<reference evidence="2 3" key="1">
    <citation type="journal article" date="2021" name="Elife">
        <title>Chloroplast acquisition without the gene transfer in kleptoplastic sea slugs, Plakobranchus ocellatus.</title>
        <authorList>
            <person name="Maeda T."/>
            <person name="Takahashi S."/>
            <person name="Yoshida T."/>
            <person name="Shimamura S."/>
            <person name="Takaki Y."/>
            <person name="Nagai Y."/>
            <person name="Toyoda A."/>
            <person name="Suzuki Y."/>
            <person name="Arimoto A."/>
            <person name="Ishii H."/>
            <person name="Satoh N."/>
            <person name="Nishiyama T."/>
            <person name="Hasebe M."/>
            <person name="Maruyama T."/>
            <person name="Minagawa J."/>
            <person name="Obokata J."/>
            <person name="Shigenobu S."/>
        </authorList>
    </citation>
    <scope>NUCLEOTIDE SEQUENCE [LARGE SCALE GENOMIC DNA]</scope>
</reference>
<keyword evidence="3" id="KW-1185">Reference proteome</keyword>
<feature type="compositionally biased region" description="Polar residues" evidence="1">
    <location>
        <begin position="14"/>
        <end position="23"/>
    </location>
</feature>
<accession>A0AAV4CGC6</accession>
<gene>
    <name evidence="2" type="ORF">PoB_005706300</name>
</gene>
<dbReference type="EMBL" id="BLXT01006250">
    <property type="protein sequence ID" value="GFO30558.1"/>
    <property type="molecule type" value="Genomic_DNA"/>
</dbReference>
<feature type="region of interest" description="Disordered" evidence="1">
    <location>
        <begin position="373"/>
        <end position="402"/>
    </location>
</feature>
<dbReference type="AlphaFoldDB" id="A0AAV4CGC6"/>
<evidence type="ECO:0000256" key="1">
    <source>
        <dbReference type="SAM" id="MobiDB-lite"/>
    </source>
</evidence>
<proteinExistence type="predicted"/>
<protein>
    <submittedName>
        <fullName evidence="2">Uncharacterized protein</fullName>
    </submittedName>
</protein>
<comment type="caution">
    <text evidence="2">The sequence shown here is derived from an EMBL/GenBank/DDBJ whole genome shotgun (WGS) entry which is preliminary data.</text>
</comment>